<name>A0A517VMY6_9PLAN</name>
<evidence type="ECO:0000313" key="4">
    <source>
        <dbReference type="Proteomes" id="UP000316855"/>
    </source>
</evidence>
<gene>
    <name evidence="3" type="ORF">Pan161_60520</name>
</gene>
<feature type="coiled-coil region" evidence="1">
    <location>
        <begin position="286"/>
        <end position="320"/>
    </location>
</feature>
<dbReference type="EMBL" id="CP036343">
    <property type="protein sequence ID" value="QDT94356.1"/>
    <property type="molecule type" value="Genomic_DNA"/>
</dbReference>
<dbReference type="Proteomes" id="UP000316855">
    <property type="component" value="Chromosome"/>
</dbReference>
<accession>A0A517VMY6</accession>
<organism evidence="3 4">
    <name type="scientific">Gimesia algae</name>
    <dbReference type="NCBI Taxonomy" id="2527971"/>
    <lineage>
        <taxon>Bacteria</taxon>
        <taxon>Pseudomonadati</taxon>
        <taxon>Planctomycetota</taxon>
        <taxon>Planctomycetia</taxon>
        <taxon>Planctomycetales</taxon>
        <taxon>Planctomycetaceae</taxon>
        <taxon>Gimesia</taxon>
    </lineage>
</organism>
<dbReference type="KEGG" id="gax:Pan161_60520"/>
<sequence length="645" mass="69671">MVDVQRNVIISLKLAGDPKNQTIAEQFSLQAISAASQAEVAAKRTRDMNSRNEKGMTKDAKDESDKRIEQYAKDMEAYDKRRKLFAKKLKEYDRTRIESNQKANESAVEAIQGMADMAEGMAKLGLVSEENFEKFAKNFEMIQKGVRVFKGATDVWWKGREALIALSAATKAQTAHNNLLAASNLRVGATQVVGGVAGQAGGAAAGRAGGGVVGGAVAGAAGGVGAGAVGGGSVLAGAAIVGKMAAVGIGLAALGLALHDGAKTVLGVFYDFGENSGRASGAILDLRKASSDAAEAVKKTAEAEKKREALIRDRDRYTKEETTRLGLQSQLLSSSNRVSEAKGIARNETGLQNAERVRLEAVREIQLAEAELADRRINEENRLNHNRLASNDLALRLLNDRESAQKRLYDAEVNRLNIIRSQNQATEAALKADRERLVTLQEQKRLEEKGLNAKLGELNPGLQKHAIGVAEKIKSGKELTLRDINIMKEAGVGQDQITNYYSKKGSKLKGADTFTEVFGSRQTKNDIADAQERADENRQKLIEGKKLEGVAGQSVTSSANNLDQVTQARVKFEAELKLMFTDLVTGLGNSANDIRQANADAVDAIHQQSMATLSGIKAMQAEMEKSHTDMQQQFAQFQLQQKSYQ</sequence>
<evidence type="ECO:0000256" key="1">
    <source>
        <dbReference type="SAM" id="Coils"/>
    </source>
</evidence>
<keyword evidence="1" id="KW-0175">Coiled coil</keyword>
<protein>
    <submittedName>
        <fullName evidence="3">Uncharacterized protein</fullName>
    </submittedName>
</protein>
<evidence type="ECO:0000256" key="2">
    <source>
        <dbReference type="SAM" id="MobiDB-lite"/>
    </source>
</evidence>
<dbReference type="RefSeq" id="WP_197995584.1">
    <property type="nucleotide sequence ID" value="NZ_CP036343.1"/>
</dbReference>
<dbReference type="AlphaFoldDB" id="A0A517VMY6"/>
<feature type="region of interest" description="Disordered" evidence="2">
    <location>
        <begin position="43"/>
        <end position="65"/>
    </location>
</feature>
<proteinExistence type="predicted"/>
<keyword evidence="4" id="KW-1185">Reference proteome</keyword>
<reference evidence="3 4" key="1">
    <citation type="submission" date="2019-02" db="EMBL/GenBank/DDBJ databases">
        <title>Deep-cultivation of Planctomycetes and their phenomic and genomic characterization uncovers novel biology.</title>
        <authorList>
            <person name="Wiegand S."/>
            <person name="Jogler M."/>
            <person name="Boedeker C."/>
            <person name="Pinto D."/>
            <person name="Vollmers J."/>
            <person name="Rivas-Marin E."/>
            <person name="Kohn T."/>
            <person name="Peeters S.H."/>
            <person name="Heuer A."/>
            <person name="Rast P."/>
            <person name="Oberbeckmann S."/>
            <person name="Bunk B."/>
            <person name="Jeske O."/>
            <person name="Meyerdierks A."/>
            <person name="Storesund J.E."/>
            <person name="Kallscheuer N."/>
            <person name="Luecker S."/>
            <person name="Lage O.M."/>
            <person name="Pohl T."/>
            <person name="Merkel B.J."/>
            <person name="Hornburger P."/>
            <person name="Mueller R.-W."/>
            <person name="Bruemmer F."/>
            <person name="Labrenz M."/>
            <person name="Spormann A.M."/>
            <person name="Op den Camp H."/>
            <person name="Overmann J."/>
            <person name="Amann R."/>
            <person name="Jetten M.S.M."/>
            <person name="Mascher T."/>
            <person name="Medema M.H."/>
            <person name="Devos D.P."/>
            <person name="Kaster A.-K."/>
            <person name="Ovreas L."/>
            <person name="Rohde M."/>
            <person name="Galperin M.Y."/>
            <person name="Jogler C."/>
        </authorList>
    </citation>
    <scope>NUCLEOTIDE SEQUENCE [LARGE SCALE GENOMIC DNA]</scope>
    <source>
        <strain evidence="3 4">Pan161</strain>
    </source>
</reference>
<evidence type="ECO:0000313" key="3">
    <source>
        <dbReference type="EMBL" id="QDT94356.1"/>
    </source>
</evidence>